<proteinExistence type="predicted"/>
<dbReference type="EMBL" id="CP108188">
    <property type="protein sequence ID" value="WTR75195.1"/>
    <property type="molecule type" value="Genomic_DNA"/>
</dbReference>
<dbReference type="EMBL" id="CP108188">
    <property type="protein sequence ID" value="WTR67823.1"/>
    <property type="molecule type" value="Genomic_DNA"/>
</dbReference>
<keyword evidence="4" id="KW-1185">Reference proteome</keyword>
<evidence type="ECO:0000259" key="1">
    <source>
        <dbReference type="Pfam" id="PF12770"/>
    </source>
</evidence>
<accession>A0ABZ1L5V1</accession>
<dbReference type="InterPro" id="IPR024983">
    <property type="entry name" value="CHAT_dom"/>
</dbReference>
<reference evidence="2 4" key="1">
    <citation type="submission" date="2022-10" db="EMBL/GenBank/DDBJ databases">
        <title>The complete genomes of actinobacterial strains from the NBC collection.</title>
        <authorList>
            <person name="Joergensen T.S."/>
            <person name="Alvarez Arevalo M."/>
            <person name="Sterndorff E.B."/>
            <person name="Faurdal D."/>
            <person name="Vuksanovic O."/>
            <person name="Mourched A.-S."/>
            <person name="Charusanti P."/>
            <person name="Shaw S."/>
            <person name="Blin K."/>
            <person name="Weber T."/>
        </authorList>
    </citation>
    <scope>NUCLEOTIDE SEQUENCE [LARGE SCALE GENOMIC DNA]</scope>
    <source>
        <strain evidence="2 4">NBC_00123</strain>
    </source>
</reference>
<evidence type="ECO:0000313" key="3">
    <source>
        <dbReference type="EMBL" id="WTR75195.1"/>
    </source>
</evidence>
<dbReference type="Proteomes" id="UP001622594">
    <property type="component" value="Chromosome"/>
</dbReference>
<dbReference type="RefSeq" id="WP_398169750.1">
    <property type="nucleotide sequence ID" value="NZ_CP108188.1"/>
</dbReference>
<protein>
    <submittedName>
        <fullName evidence="2">CHAT domain-containing protein</fullName>
    </submittedName>
</protein>
<gene>
    <name evidence="2" type="ORF">OG814_00300</name>
    <name evidence="3" type="ORF">OG814_41030</name>
</gene>
<feature type="domain" description="CHAT" evidence="1">
    <location>
        <begin position="396"/>
        <end position="706"/>
    </location>
</feature>
<organism evidence="2 4">
    <name type="scientific">Streptomyces zaomyceticus</name>
    <dbReference type="NCBI Taxonomy" id="68286"/>
    <lineage>
        <taxon>Bacteria</taxon>
        <taxon>Bacillati</taxon>
        <taxon>Actinomycetota</taxon>
        <taxon>Actinomycetes</taxon>
        <taxon>Kitasatosporales</taxon>
        <taxon>Streptomycetaceae</taxon>
        <taxon>Streptomyces</taxon>
    </lineage>
</organism>
<name>A0ABZ1L5V1_9ACTN</name>
<dbReference type="Pfam" id="PF12770">
    <property type="entry name" value="CHAT"/>
    <property type="match status" value="1"/>
</dbReference>
<sequence length="707" mass="74289">MRRQRDAFEHLGAALHRRYDAQGTPADLDRAIAALTAAVQAADPGSMSLLASLSGLANALHARALRPGAVSAAVDLDRAAAHLEAVPDALPAARPGAAVSASILAGVLSDRHDRGGAEDDRAEAIRWGVRAWEEQEADADIRITAALSVARMLAAEDPDRAADLAEAAIGLLPQLASLYAFRADRQAMLSRLGGSTGTAAALVLGARRGTARQRAERAFRVLESGRSVLLGHALGTRGDLAELSLTDPGLVARFKEARGRVENPVPGGSPPVGESQIAAEADRRARTAAVQRRRAAELSDLTQQVRARLGGFGEPPTLTEARAEAGEGAVVMLNVSALRSDALLLTREEITSVELTALAPGTVTQQVSAFRTAVDTVATTEDFAELAAAQDVMASVLEWLWDSVAEPVLTVLGHTRPPGDGEPWPRLWWAPGGVLGLLPLHAAGRRTAPAGRRVLDRVISSYTPTLRALRHAREQARRQGAGPVAHHALLVAMPLTPGLPGGGPLTQALDEVARVRSHFGEVTFLCNPEVTTDPPADGAAVRSEVLARLSGVTVAHFACHGTTHTTDPSESRLLLHDHQHSPLTVQDLLPAELDSARLAYLSACGSASATAGGGLRDEAIHLASAFQLVGFPHVIGSLGDIDDRTAATLADAFYAALRTGSAPPDTDRAAWALHRAVRGIRDGTDLPGAYDRTRNPYLWASYLHAGA</sequence>
<evidence type="ECO:0000313" key="2">
    <source>
        <dbReference type="EMBL" id="WTR67823.1"/>
    </source>
</evidence>
<evidence type="ECO:0000313" key="4">
    <source>
        <dbReference type="Proteomes" id="UP001622594"/>
    </source>
</evidence>